<dbReference type="GO" id="GO:0005576">
    <property type="term" value="C:extracellular region"/>
    <property type="evidence" value="ECO:0007669"/>
    <property type="project" value="UniProtKB-SubCell"/>
</dbReference>
<organism evidence="10 11">
    <name type="scientific">Sanghuangporus baumii</name>
    <name type="common">Phellinus baumii</name>
    <dbReference type="NCBI Taxonomy" id="108892"/>
    <lineage>
        <taxon>Eukaryota</taxon>
        <taxon>Fungi</taxon>
        <taxon>Dikarya</taxon>
        <taxon>Basidiomycota</taxon>
        <taxon>Agaricomycotina</taxon>
        <taxon>Agaricomycetes</taxon>
        <taxon>Hymenochaetales</taxon>
        <taxon>Hymenochaetaceae</taxon>
        <taxon>Sanghuangporus</taxon>
    </lineage>
</organism>
<keyword evidence="8" id="KW-0964">Secreted</keyword>
<keyword evidence="10" id="KW-0378">Hydrolase</keyword>
<sequence>MSTDDQISLRVEFTGGLELLFSNQRSHNVTVPAFVSTDGSSVYGSANTNPVDVNYLLRYLRDNLLKERVELFMENNTIRPGILVLINDSDWELEGEGDYQLRSGDEIVFISTLHGDAERSVALRNAVRSRSKIIVGMVSKYRHCHISGGNYCLPITCPGIQLHWVVVMGKLFHRTSSSLSIAKNMRSSALIALCSAAVAAAHGGVLQYSFDGDFYNGFVPYNTATGQFVPYNTATGQSTIQRQWATYNPITDATDANLACNDPGTVTDPQLTATVPAGSTVTAFWNNPWPHTIGPMMIYMANCNADCSSADPASLAWFKIDESGLISGTVADGFWGSGLMVQQNSSWTSTIPAALPSGNYMIRHETLAIHTANQPQFYPECAQLQITDGGSGSPSPTVKFPGGYDPNDPSINIDVYSSTATSYTVPGPAVWTG</sequence>
<keyword evidence="3 6" id="KW-0819">tRNA processing</keyword>
<dbReference type="InterPro" id="IPR005103">
    <property type="entry name" value="AA9_LPMO"/>
</dbReference>
<comment type="similarity">
    <text evidence="6 7">Belongs to the URM1 family.</text>
</comment>
<comment type="catalytic activity">
    <reaction evidence="8">
        <text>[(1-&gt;4)-beta-D-glucosyl]n+m + reduced acceptor + O2 = 4-dehydro-beta-D-glucosyl-[(1-&gt;4)-beta-D-glucosyl]n-1 + [(1-&gt;4)-beta-D-glucosyl]m + acceptor + H2O.</text>
        <dbReference type="EC" id="1.14.99.56"/>
    </reaction>
</comment>
<feature type="domain" description="Auxiliary Activity family 9 catalytic" evidence="9">
    <location>
        <begin position="202"/>
        <end position="423"/>
    </location>
</feature>
<dbReference type="PANTHER" id="PTHR33353:SF19">
    <property type="entry name" value="GLYCOSYLHYDROLASE FAMILY 61-8 PROTEIN"/>
    <property type="match status" value="1"/>
</dbReference>
<dbReference type="HAMAP" id="MF_03048">
    <property type="entry name" value="Urm1"/>
    <property type="match status" value="1"/>
</dbReference>
<dbReference type="GO" id="GO:0005829">
    <property type="term" value="C:cytosol"/>
    <property type="evidence" value="ECO:0007669"/>
    <property type="project" value="UniProtKB-UniRule"/>
</dbReference>
<dbReference type="Pfam" id="PF03443">
    <property type="entry name" value="AA9"/>
    <property type="match status" value="1"/>
</dbReference>
<proteinExistence type="inferred from homology"/>
<accession>A0A9Q5I021</accession>
<dbReference type="InterPro" id="IPR016155">
    <property type="entry name" value="Mopterin_synth/thiamin_S_b"/>
</dbReference>
<protein>
    <recommendedName>
        <fullName evidence="6">Ubiquitin-related modifier 1</fullName>
    </recommendedName>
</protein>
<evidence type="ECO:0000256" key="7">
    <source>
        <dbReference type="RuleBase" id="RU361182"/>
    </source>
</evidence>
<evidence type="ECO:0000256" key="3">
    <source>
        <dbReference type="ARBA" id="ARBA00022694"/>
    </source>
</evidence>
<dbReference type="InterPro" id="IPR012675">
    <property type="entry name" value="Beta-grasp_dom_sf"/>
</dbReference>
<dbReference type="Proteomes" id="UP000757232">
    <property type="component" value="Unassembled WGS sequence"/>
</dbReference>
<reference evidence="10" key="1">
    <citation type="submission" date="2016-06" db="EMBL/GenBank/DDBJ databases">
        <title>Draft Genome sequence of the fungus Inonotus baumii.</title>
        <authorList>
            <person name="Zhu H."/>
            <person name="Lin W."/>
        </authorList>
    </citation>
    <scope>NUCLEOTIDE SEQUENCE</scope>
    <source>
        <strain evidence="10">821</strain>
    </source>
</reference>
<dbReference type="AlphaFoldDB" id="A0A9Q5I021"/>
<comment type="subcellular location">
    <subcellularLocation>
        <location evidence="6 7">Cytoplasm</location>
    </subcellularLocation>
    <subcellularLocation>
        <location evidence="8">Secreted</location>
    </subcellularLocation>
</comment>
<dbReference type="GO" id="GO:0030248">
    <property type="term" value="F:cellulose binding"/>
    <property type="evidence" value="ECO:0007669"/>
    <property type="project" value="UniProtKB-UniRule"/>
</dbReference>
<dbReference type="OrthoDB" id="10248987at2759"/>
<evidence type="ECO:0000256" key="6">
    <source>
        <dbReference type="HAMAP-Rule" id="MF_03048"/>
    </source>
</evidence>
<comment type="function">
    <text evidence="8">Lytic polysaccharide monooxygenase (LMPO) that depolymerizes crystalline and amorphous polysaccharides via the oxidation of scissile alpha- or beta-(1-4)-glycosidic bonds, yielding C1 and/or C4 oxidation products. Catalysis by LPMOs requires the reduction of the active-site copper from Cu(II) to Cu(I) by a reducing agent and H(2)O(2) or O(2) as a cosubstrate.</text>
</comment>
<dbReference type="GO" id="GO:0034227">
    <property type="term" value="P:tRNA thio-modification"/>
    <property type="evidence" value="ECO:0007669"/>
    <property type="project" value="UniProtKB-UniRule"/>
</dbReference>
<comment type="caution">
    <text evidence="6">Lacks conserved residue(s) required for the propagation of feature annotation.</text>
</comment>
<dbReference type="GO" id="GO:0030245">
    <property type="term" value="P:cellulose catabolic process"/>
    <property type="evidence" value="ECO:0007669"/>
    <property type="project" value="UniProtKB-UniRule"/>
</dbReference>
<dbReference type="Pfam" id="PF09138">
    <property type="entry name" value="Urm1"/>
    <property type="match status" value="1"/>
</dbReference>
<evidence type="ECO:0000313" key="11">
    <source>
        <dbReference type="Proteomes" id="UP000757232"/>
    </source>
</evidence>
<dbReference type="GO" id="GO:0008810">
    <property type="term" value="F:cellulase activity"/>
    <property type="evidence" value="ECO:0007669"/>
    <property type="project" value="UniProtKB-UniRule"/>
</dbReference>
<keyword evidence="1 6" id="KW-0963">Cytoplasm</keyword>
<dbReference type="Gene3D" id="2.70.50.70">
    <property type="match status" value="1"/>
</dbReference>
<name>A0A9Q5I021_SANBA</name>
<dbReference type="InterPro" id="IPR049892">
    <property type="entry name" value="AA9"/>
</dbReference>
<comment type="domain">
    <text evidence="8">Has a modular structure: an endo-beta-1,4-glucanase catalytic module at the N-terminus, a linker rich in serines and threonines, and a C-terminal carbohydrate-binding module (CBM).</text>
</comment>
<evidence type="ECO:0000313" key="10">
    <source>
        <dbReference type="EMBL" id="OCB89200.1"/>
    </source>
</evidence>
<dbReference type="CDD" id="cd21175">
    <property type="entry name" value="LPMO_AA9"/>
    <property type="match status" value="1"/>
</dbReference>
<dbReference type="Gene3D" id="3.10.20.30">
    <property type="match status" value="1"/>
</dbReference>
<evidence type="ECO:0000256" key="2">
    <source>
        <dbReference type="ARBA" id="ARBA00022499"/>
    </source>
</evidence>
<gene>
    <name evidence="6" type="primary">URM1</name>
    <name evidence="10" type="ORF">A7U60_g3686</name>
</gene>
<dbReference type="GO" id="GO:0032447">
    <property type="term" value="P:protein urmylation"/>
    <property type="evidence" value="ECO:0007669"/>
    <property type="project" value="UniProtKB-UniRule"/>
</dbReference>
<dbReference type="CDD" id="cd01764">
    <property type="entry name" value="Ubl_Urm1"/>
    <property type="match status" value="1"/>
</dbReference>
<keyword evidence="8" id="KW-0119">Carbohydrate metabolism</keyword>
<comment type="caution">
    <text evidence="10">The sequence shown here is derived from an EMBL/GenBank/DDBJ whole genome shotgun (WGS) entry which is preliminary data.</text>
</comment>
<dbReference type="GO" id="GO:0002098">
    <property type="term" value="P:tRNA wobble uridine modification"/>
    <property type="evidence" value="ECO:0007669"/>
    <property type="project" value="UniProtKB-UniRule"/>
</dbReference>
<keyword evidence="4 6" id="KW-0833">Ubl conjugation pathway</keyword>
<comment type="pathway">
    <text evidence="6 7">tRNA modification; 5-methoxycarbonylmethyl-2-thiouridine-tRNA biosynthesis.</text>
</comment>
<keyword evidence="2 6" id="KW-1017">Isopeptide bond</keyword>
<keyword evidence="8" id="KW-0624">Polysaccharide degradation</keyword>
<dbReference type="InterPro" id="IPR015221">
    <property type="entry name" value="Urm1"/>
</dbReference>
<keyword evidence="8" id="KW-0136">Cellulose degradation</keyword>
<dbReference type="SUPFAM" id="SSF54285">
    <property type="entry name" value="MoaD/ThiS"/>
    <property type="match status" value="1"/>
</dbReference>
<dbReference type="EMBL" id="LNZH02000163">
    <property type="protein sequence ID" value="OCB89200.1"/>
    <property type="molecule type" value="Genomic_DNA"/>
</dbReference>
<evidence type="ECO:0000259" key="9">
    <source>
        <dbReference type="Pfam" id="PF03443"/>
    </source>
</evidence>
<evidence type="ECO:0000256" key="4">
    <source>
        <dbReference type="ARBA" id="ARBA00022786"/>
    </source>
</evidence>
<evidence type="ECO:0000256" key="1">
    <source>
        <dbReference type="ARBA" id="ARBA00022490"/>
    </source>
</evidence>
<comment type="PTM">
    <text evidence="6">C-terminal thiocarboxylation occurs in 2 steps, it is first acyl-adenylated (-COAMP) via the hesA/moeB/thiF part of UBA4, then thiocarboxylated (-COSH) via the rhodanese domain of UBA4.</text>
</comment>
<evidence type="ECO:0000256" key="5">
    <source>
        <dbReference type="ARBA" id="ARBA00023157"/>
    </source>
</evidence>
<comment type="function">
    <text evidence="6">Acts as a sulfur carrier required for 2-thiolation of mcm(5)S(2)U at tRNA wobble positions of cytosolic tRNA(Lys), tRNA(Glu) and tRNA(Gln). Serves as sulfur donor in tRNA 2-thiolation reaction by being thiocarboxylated (-COSH) at its C-terminus by the MOCS3 homolog UBA4. The sulfur is then transferred to tRNA to form 2-thiolation of mcm(5)S(2)U. Prior mcm(5) tRNA modification by the elongator complex is required for 2-thiolation. Also acts as a ubiquitin-like protein (UBL) that is covalently conjugated via an isopeptide bond to lysine residues of target proteins such as AHP1. The thiocarboxylated form serves as substrate for conjugation and oxidative stress specifically induces the formation of UBL-protein conjugates.</text>
</comment>
<keyword evidence="5 8" id="KW-1015">Disulfide bond</keyword>
<keyword evidence="11" id="KW-1185">Reference proteome</keyword>
<evidence type="ECO:0000256" key="8">
    <source>
        <dbReference type="RuleBase" id="RU368122"/>
    </source>
</evidence>
<dbReference type="PANTHER" id="PTHR33353">
    <property type="entry name" value="PUTATIVE (AFU_ORTHOLOGUE AFUA_1G12560)-RELATED"/>
    <property type="match status" value="1"/>
</dbReference>